<dbReference type="Gene3D" id="3.40.50.720">
    <property type="entry name" value="NAD(P)-binding Rossmann-like Domain"/>
    <property type="match status" value="1"/>
</dbReference>
<evidence type="ECO:0000313" key="3">
    <source>
        <dbReference type="Proteomes" id="UP000007089"/>
    </source>
</evidence>
<keyword evidence="3" id="KW-1185">Reference proteome</keyword>
<reference evidence="2" key="1">
    <citation type="submission" date="2009-01" db="EMBL/GenBank/DDBJ databases">
        <title>Complete sequence of Anaeromyxobacter dehalogenans 2CP-1.</title>
        <authorList>
            <consortium name="US DOE Joint Genome Institute"/>
            <person name="Lucas S."/>
            <person name="Copeland A."/>
            <person name="Lapidus A."/>
            <person name="Glavina del Rio T."/>
            <person name="Dalin E."/>
            <person name="Tice H."/>
            <person name="Bruce D."/>
            <person name="Goodwin L."/>
            <person name="Pitluck S."/>
            <person name="Saunders E."/>
            <person name="Brettin T."/>
            <person name="Detter J.C."/>
            <person name="Han C."/>
            <person name="Larimer F."/>
            <person name="Land M."/>
            <person name="Hauser L."/>
            <person name="Kyrpides N."/>
            <person name="Ovchinnikova G."/>
            <person name="Beliaev A.S."/>
            <person name="Richardson P."/>
        </authorList>
    </citation>
    <scope>NUCLEOTIDE SEQUENCE</scope>
    <source>
        <strain evidence="2">2CP-1</strain>
    </source>
</reference>
<dbReference type="PANTHER" id="PTHR48079">
    <property type="entry name" value="PROTEIN YEEZ"/>
    <property type="match status" value="1"/>
</dbReference>
<dbReference type="SUPFAM" id="SSF51735">
    <property type="entry name" value="NAD(P)-binding Rossmann-fold domains"/>
    <property type="match status" value="1"/>
</dbReference>
<gene>
    <name evidence="2" type="ordered locus">A2cp1_0829</name>
</gene>
<dbReference type="EMBL" id="CP001359">
    <property type="protein sequence ID" value="ACL64181.1"/>
    <property type="molecule type" value="Genomic_DNA"/>
</dbReference>
<dbReference type="PANTHER" id="PTHR48079:SF6">
    <property type="entry name" value="NAD(P)-BINDING DOMAIN-CONTAINING PROTEIN-RELATED"/>
    <property type="match status" value="1"/>
</dbReference>
<proteinExistence type="predicted"/>
<dbReference type="HOGENOM" id="CLU_007383_6_0_7"/>
<sequence length="339" mass="34780">MNVLVTGGTGLVGGAVARALLARGHSVRLYARASSDAAALEAAGAEVARGELDDRPALRAALAGRDAVVHSAGVVGFGPGLEAALEAVNVRAVEAVLGAALDAGVSRAVLTSSTAVMGGTAAPEVADEASAGNAEALGMPYFVSKLRGERAARALAARGLALVVVRPAYVLGPGDVHGSSASILLAFAQRRIPAYVEGGASFCDVRDVAEGHVAALERGRPGEAYVLAGHNLAMSEMIRRACAIAGVPPPPRVPVPLALGFAAVQELAARAAGRRPRTSRGLVRASALYTFASSAKAERELGYRVRPFEEMVRDTYRWAIATGRLRPDTPELKALNDGP</sequence>
<dbReference type="Pfam" id="PF01370">
    <property type="entry name" value="Epimerase"/>
    <property type="match status" value="1"/>
</dbReference>
<dbReference type="GO" id="GO:0004029">
    <property type="term" value="F:aldehyde dehydrogenase (NAD+) activity"/>
    <property type="evidence" value="ECO:0007669"/>
    <property type="project" value="TreeGrafter"/>
</dbReference>
<dbReference type="GO" id="GO:0005737">
    <property type="term" value="C:cytoplasm"/>
    <property type="evidence" value="ECO:0007669"/>
    <property type="project" value="TreeGrafter"/>
</dbReference>
<dbReference type="InterPro" id="IPR036291">
    <property type="entry name" value="NAD(P)-bd_dom_sf"/>
</dbReference>
<dbReference type="RefSeq" id="WP_012632197.1">
    <property type="nucleotide sequence ID" value="NC_011891.1"/>
</dbReference>
<dbReference type="InterPro" id="IPR001509">
    <property type="entry name" value="Epimerase_deHydtase"/>
</dbReference>
<dbReference type="InterPro" id="IPR051783">
    <property type="entry name" value="NAD(P)-dependent_oxidoreduct"/>
</dbReference>
<protein>
    <submittedName>
        <fullName evidence="2">NAD-dependent epimerase/dehydratase</fullName>
    </submittedName>
</protein>
<dbReference type="AlphaFoldDB" id="B8JDT6"/>
<accession>B8JDT6</accession>
<evidence type="ECO:0000313" key="2">
    <source>
        <dbReference type="EMBL" id="ACL64181.1"/>
    </source>
</evidence>
<dbReference type="KEGG" id="acp:A2cp1_0829"/>
<dbReference type="Proteomes" id="UP000007089">
    <property type="component" value="Chromosome"/>
</dbReference>
<evidence type="ECO:0000259" key="1">
    <source>
        <dbReference type="Pfam" id="PF01370"/>
    </source>
</evidence>
<organism evidence="2 3">
    <name type="scientific">Anaeromyxobacter dehalogenans (strain ATCC BAA-258 / DSM 21875 / 2CP-1)</name>
    <dbReference type="NCBI Taxonomy" id="455488"/>
    <lineage>
        <taxon>Bacteria</taxon>
        <taxon>Pseudomonadati</taxon>
        <taxon>Myxococcota</taxon>
        <taxon>Myxococcia</taxon>
        <taxon>Myxococcales</taxon>
        <taxon>Cystobacterineae</taxon>
        <taxon>Anaeromyxobacteraceae</taxon>
        <taxon>Anaeromyxobacter</taxon>
    </lineage>
</organism>
<feature type="domain" description="NAD-dependent epimerase/dehydratase" evidence="1">
    <location>
        <begin position="3"/>
        <end position="228"/>
    </location>
</feature>
<name>B8JDT6_ANAD2</name>